<feature type="compositionally biased region" description="Low complexity" evidence="5">
    <location>
        <begin position="28"/>
        <end position="37"/>
    </location>
</feature>
<feature type="region of interest" description="Disordered" evidence="5">
    <location>
        <begin position="1"/>
        <end position="212"/>
    </location>
</feature>
<sequence>MSSPPPPPPPSMPMEAGMDGSEAPPLPAVVGADAEAAAPPPPPPPMGVADVDEQAEEDAPEEMAAPVEASEEDVEPYLAPEEPENAEDQDEPENVEQTDEFENVEQTDEPENVEQTDEPENVEPTDEFENVEPTDEFENVEPTDEFENVEQADEPENAEVPEDAEKPAPAMAEPEAAPEPEPEPSPVIAEPEGLTPGPDDVAATAAAQDRIDDSKDELDAAIDDAMAPRDAAIKAVAQEMPAETFSAAEPLPAAPAVEPEIMPDDGRELTAADADAFGKGLDRMKDVDVAKNREMTLEQARQYLSLTVAPLIKAGMQKIAVEQPADPVEYLAKFLEMHHPDPVVKPVLFVFGARNSGKDIACERIAKEFGWTWIQARDVLRAEVEGKSAEGKAITECILKGQAVPSEITIRLLKKAFQFVTGPGILLDGFPRKIDQAGLFEKEMVGFRGAIHFHVRKEVAMERMMSGMRRYTTFDPKERFEKRWKTYVYHTGPILDYYKASGQLTEVNASRHPEDVFAELRPMFAPIFKA</sequence>
<dbReference type="PANTHER" id="PTHR23359">
    <property type="entry name" value="NUCLEOTIDE KINASE"/>
    <property type="match status" value="1"/>
</dbReference>
<dbReference type="Pfam" id="PF05186">
    <property type="entry name" value="Dpy-30"/>
    <property type="match status" value="1"/>
</dbReference>
<evidence type="ECO:0000256" key="1">
    <source>
        <dbReference type="ARBA" id="ARBA00022679"/>
    </source>
</evidence>
<dbReference type="InterPro" id="IPR033690">
    <property type="entry name" value="Adenylat_kinase_CS"/>
</dbReference>
<keyword evidence="1 4" id="KW-0808">Transferase</keyword>
<dbReference type="PROSITE" id="PS00113">
    <property type="entry name" value="ADENYLATE_KINASE"/>
    <property type="match status" value="1"/>
</dbReference>
<evidence type="ECO:0000313" key="7">
    <source>
        <dbReference type="Proteomes" id="UP000324585"/>
    </source>
</evidence>
<keyword evidence="2" id="KW-0547">Nucleotide-binding</keyword>
<feature type="compositionally biased region" description="Acidic residues" evidence="5">
    <location>
        <begin position="69"/>
        <end position="162"/>
    </location>
</feature>
<dbReference type="GO" id="GO:0005524">
    <property type="term" value="F:ATP binding"/>
    <property type="evidence" value="ECO:0007669"/>
    <property type="project" value="InterPro"/>
</dbReference>
<dbReference type="EMBL" id="VRMN01000013">
    <property type="protein sequence ID" value="KAA8491461.1"/>
    <property type="molecule type" value="Genomic_DNA"/>
</dbReference>
<dbReference type="SUPFAM" id="SSF52540">
    <property type="entry name" value="P-loop containing nucleoside triphosphate hydrolases"/>
    <property type="match status" value="1"/>
</dbReference>
<dbReference type="InterPro" id="IPR007858">
    <property type="entry name" value="Dpy-30_motif"/>
</dbReference>
<dbReference type="CDD" id="cd01428">
    <property type="entry name" value="ADK"/>
    <property type="match status" value="1"/>
</dbReference>
<comment type="caution">
    <text evidence="6">The sequence shown here is derived from an EMBL/GenBank/DDBJ whole genome shotgun (WGS) entry which is preliminary data.</text>
</comment>
<dbReference type="Gene3D" id="1.20.890.10">
    <property type="entry name" value="cAMP-dependent protein kinase regulatory subunit, dimerization-anchoring domain"/>
    <property type="match status" value="1"/>
</dbReference>
<dbReference type="GO" id="GO:0006139">
    <property type="term" value="P:nucleobase-containing compound metabolic process"/>
    <property type="evidence" value="ECO:0007669"/>
    <property type="project" value="InterPro"/>
</dbReference>
<evidence type="ECO:0000256" key="5">
    <source>
        <dbReference type="SAM" id="MobiDB-lite"/>
    </source>
</evidence>
<comment type="similarity">
    <text evidence="4">Belongs to the adenylate kinase family.</text>
</comment>
<protein>
    <submittedName>
        <fullName evidence="6">UMP-CMP kinase 3</fullName>
    </submittedName>
</protein>
<dbReference type="CDD" id="cd22958">
    <property type="entry name" value="DD_DPY30_SDC1-like"/>
    <property type="match status" value="1"/>
</dbReference>
<dbReference type="AlphaFoldDB" id="A0A5J4YJ35"/>
<feature type="compositionally biased region" description="Acidic residues" evidence="5">
    <location>
        <begin position="50"/>
        <end position="61"/>
    </location>
</feature>
<accession>A0A5J4YJ35</accession>
<evidence type="ECO:0000313" key="6">
    <source>
        <dbReference type="EMBL" id="KAA8491461.1"/>
    </source>
</evidence>
<proteinExistence type="inferred from homology"/>
<dbReference type="InterPro" id="IPR000850">
    <property type="entry name" value="Adenylat/UMP-CMP_kin"/>
</dbReference>
<dbReference type="HAMAP" id="MF_00235">
    <property type="entry name" value="Adenylate_kinase_Adk"/>
    <property type="match status" value="1"/>
</dbReference>
<dbReference type="Pfam" id="PF00406">
    <property type="entry name" value="ADK"/>
    <property type="match status" value="1"/>
</dbReference>
<dbReference type="InterPro" id="IPR027417">
    <property type="entry name" value="P-loop_NTPase"/>
</dbReference>
<dbReference type="Proteomes" id="UP000324585">
    <property type="component" value="Unassembled WGS sequence"/>
</dbReference>
<dbReference type="GO" id="GO:0019205">
    <property type="term" value="F:nucleobase-containing compound kinase activity"/>
    <property type="evidence" value="ECO:0007669"/>
    <property type="project" value="InterPro"/>
</dbReference>
<evidence type="ECO:0000256" key="3">
    <source>
        <dbReference type="ARBA" id="ARBA00022777"/>
    </source>
</evidence>
<name>A0A5J4YJ35_PORPP</name>
<feature type="compositionally biased region" description="Pro residues" evidence="5">
    <location>
        <begin position="1"/>
        <end position="12"/>
    </location>
</feature>
<evidence type="ECO:0000256" key="2">
    <source>
        <dbReference type="ARBA" id="ARBA00022741"/>
    </source>
</evidence>
<dbReference type="OrthoDB" id="442176at2759"/>
<keyword evidence="7" id="KW-1185">Reference proteome</keyword>
<reference evidence="7" key="1">
    <citation type="journal article" date="2019" name="Nat. Commun.">
        <title>Expansion of phycobilisome linker gene families in mesophilic red algae.</title>
        <authorList>
            <person name="Lee J."/>
            <person name="Kim D."/>
            <person name="Bhattacharya D."/>
            <person name="Yoon H.S."/>
        </authorList>
    </citation>
    <scope>NUCLEOTIDE SEQUENCE [LARGE SCALE GENOMIC DNA]</scope>
    <source>
        <strain evidence="7">CCMP 1328</strain>
    </source>
</reference>
<keyword evidence="3 4" id="KW-0418">Kinase</keyword>
<organism evidence="6 7">
    <name type="scientific">Porphyridium purpureum</name>
    <name type="common">Red alga</name>
    <name type="synonym">Porphyridium cruentum</name>
    <dbReference type="NCBI Taxonomy" id="35688"/>
    <lineage>
        <taxon>Eukaryota</taxon>
        <taxon>Rhodophyta</taxon>
        <taxon>Bangiophyceae</taxon>
        <taxon>Porphyridiales</taxon>
        <taxon>Porphyridiaceae</taxon>
        <taxon>Porphyridium</taxon>
    </lineage>
</organism>
<gene>
    <name evidence="6" type="ORF">FVE85_2476</name>
</gene>
<evidence type="ECO:0000256" key="4">
    <source>
        <dbReference type="RuleBase" id="RU003330"/>
    </source>
</evidence>
<dbReference type="PRINTS" id="PR00094">
    <property type="entry name" value="ADENYLTKNASE"/>
</dbReference>
<dbReference type="Gene3D" id="3.40.50.300">
    <property type="entry name" value="P-loop containing nucleotide triphosphate hydrolases"/>
    <property type="match status" value="1"/>
</dbReference>